<organism evidence="3 4">
    <name type="scientific">Coleofasciculus chthonoplastes PCC 7420</name>
    <dbReference type="NCBI Taxonomy" id="118168"/>
    <lineage>
        <taxon>Bacteria</taxon>
        <taxon>Bacillati</taxon>
        <taxon>Cyanobacteriota</taxon>
        <taxon>Cyanophyceae</taxon>
        <taxon>Coleofasciculales</taxon>
        <taxon>Coleofasciculaceae</taxon>
        <taxon>Coleofasciculus</taxon>
    </lineage>
</organism>
<sequence length="280" mass="30651">MAIFDQADNPCIIWLISASALVKVAVFFLAWSALWLPLAIAIATRLKWHPPKPLAAQQKLPFLAVLYLIAPLIIWGATQIEDTSFPDYGWDWTTRILISLVGGLGVAILSLGISFTGQWLVGWVDWHGENWQQLTRIGLPICGIGLGIGLIEELVFRGFLLTELQEDYSLAIAAVISSLIFALLHLIWEQQQTLPQIPGLWLMGMVLVLARCVNGGSLGLAWGLHAGWIWGLTCLQEAKLISYTRKGPIWITGIADNPLAGISGILCLLGVAAFLWGISH</sequence>
<dbReference type="OrthoDB" id="3034706at2"/>
<dbReference type="RefSeq" id="WP_006101224.1">
    <property type="nucleotide sequence ID" value="NZ_DS989849.1"/>
</dbReference>
<dbReference type="AlphaFoldDB" id="B4VRQ2"/>
<gene>
    <name evidence="3" type="ORF">MC7420_1435</name>
</gene>
<dbReference type="EMBL" id="DS989849">
    <property type="protein sequence ID" value="EDX75517.1"/>
    <property type="molecule type" value="Genomic_DNA"/>
</dbReference>
<keyword evidence="4" id="KW-1185">Reference proteome</keyword>
<dbReference type="GO" id="GO:0004175">
    <property type="term" value="F:endopeptidase activity"/>
    <property type="evidence" value="ECO:0007669"/>
    <property type="project" value="UniProtKB-ARBA"/>
</dbReference>
<keyword evidence="1" id="KW-0472">Membrane</keyword>
<evidence type="ECO:0000313" key="4">
    <source>
        <dbReference type="Proteomes" id="UP000003835"/>
    </source>
</evidence>
<protein>
    <submittedName>
        <fullName evidence="3">CAAX amino terminal protease family</fullName>
    </submittedName>
</protein>
<feature type="transmembrane region" description="Helical" evidence="1">
    <location>
        <begin position="60"/>
        <end position="77"/>
    </location>
</feature>
<dbReference type="Proteomes" id="UP000003835">
    <property type="component" value="Unassembled WGS sequence"/>
</dbReference>
<dbReference type="GO" id="GO:0006508">
    <property type="term" value="P:proteolysis"/>
    <property type="evidence" value="ECO:0007669"/>
    <property type="project" value="UniProtKB-KW"/>
</dbReference>
<evidence type="ECO:0000256" key="1">
    <source>
        <dbReference type="SAM" id="Phobius"/>
    </source>
</evidence>
<evidence type="ECO:0000313" key="3">
    <source>
        <dbReference type="EMBL" id="EDX75517.1"/>
    </source>
</evidence>
<dbReference type="STRING" id="118168.MC7420_1435"/>
<dbReference type="PANTHER" id="PTHR39430">
    <property type="entry name" value="MEMBRANE-ASSOCIATED PROTEASE-RELATED"/>
    <property type="match status" value="1"/>
</dbReference>
<keyword evidence="1" id="KW-0812">Transmembrane</keyword>
<dbReference type="eggNOG" id="COG1266">
    <property type="taxonomic scope" value="Bacteria"/>
</dbReference>
<feature type="domain" description="CAAX prenyl protease 2/Lysostaphin resistance protein A-like" evidence="2">
    <location>
        <begin position="143"/>
        <end position="228"/>
    </location>
</feature>
<feature type="transmembrane region" description="Helical" evidence="1">
    <location>
        <begin position="12"/>
        <end position="39"/>
    </location>
</feature>
<feature type="transmembrane region" description="Helical" evidence="1">
    <location>
        <begin position="134"/>
        <end position="156"/>
    </location>
</feature>
<accession>B4VRQ2</accession>
<dbReference type="GO" id="GO:0080120">
    <property type="term" value="P:CAAX-box protein maturation"/>
    <property type="evidence" value="ECO:0007669"/>
    <property type="project" value="UniProtKB-ARBA"/>
</dbReference>
<proteinExistence type="predicted"/>
<dbReference type="InterPro" id="IPR003675">
    <property type="entry name" value="Rce1/LyrA-like_dom"/>
</dbReference>
<reference evidence="3 4" key="1">
    <citation type="submission" date="2008-07" db="EMBL/GenBank/DDBJ databases">
        <authorList>
            <person name="Tandeau de Marsac N."/>
            <person name="Ferriera S."/>
            <person name="Johnson J."/>
            <person name="Kravitz S."/>
            <person name="Beeson K."/>
            <person name="Sutton G."/>
            <person name="Rogers Y.-H."/>
            <person name="Friedman R."/>
            <person name="Frazier M."/>
            <person name="Venter J.C."/>
        </authorList>
    </citation>
    <scope>NUCLEOTIDE SEQUENCE [LARGE SCALE GENOMIC DNA]</scope>
    <source>
        <strain evidence="3 4">PCC 7420</strain>
    </source>
</reference>
<dbReference type="Pfam" id="PF02517">
    <property type="entry name" value="Rce1-like"/>
    <property type="match status" value="1"/>
</dbReference>
<feature type="transmembrane region" description="Helical" evidence="1">
    <location>
        <begin position="259"/>
        <end position="278"/>
    </location>
</feature>
<feature type="transmembrane region" description="Helical" evidence="1">
    <location>
        <begin position="97"/>
        <end position="122"/>
    </location>
</feature>
<keyword evidence="3" id="KW-0645">Protease</keyword>
<dbReference type="HOGENOM" id="CLU_062525_0_0_3"/>
<feature type="transmembrane region" description="Helical" evidence="1">
    <location>
        <begin position="200"/>
        <end position="222"/>
    </location>
</feature>
<feature type="transmembrane region" description="Helical" evidence="1">
    <location>
        <begin position="168"/>
        <end position="188"/>
    </location>
</feature>
<evidence type="ECO:0000259" key="2">
    <source>
        <dbReference type="Pfam" id="PF02517"/>
    </source>
</evidence>
<keyword evidence="1" id="KW-1133">Transmembrane helix</keyword>
<keyword evidence="3" id="KW-0378">Hydrolase</keyword>
<name>B4VRQ2_9CYAN</name>
<dbReference type="PANTHER" id="PTHR39430:SF1">
    <property type="entry name" value="PROTEASE"/>
    <property type="match status" value="1"/>
</dbReference>